<accession>A0A1N7AXW2</accession>
<dbReference type="EMBL" id="FTNF01000010">
    <property type="protein sequence ID" value="SIR43852.1"/>
    <property type="molecule type" value="Genomic_DNA"/>
</dbReference>
<evidence type="ECO:0000313" key="3">
    <source>
        <dbReference type="EMBL" id="SIR43852.1"/>
    </source>
</evidence>
<dbReference type="Gene3D" id="3.40.630.30">
    <property type="match status" value="1"/>
</dbReference>
<dbReference type="STRING" id="1198245.SAMN05444858_11010"/>
<reference evidence="3 4" key="1">
    <citation type="submission" date="2017-01" db="EMBL/GenBank/DDBJ databases">
        <authorList>
            <person name="Mah S.A."/>
            <person name="Swanson W.J."/>
            <person name="Moy G.W."/>
            <person name="Vacquier V.D."/>
        </authorList>
    </citation>
    <scope>NUCLEOTIDE SEQUENCE [LARGE SCALE GENOMIC DNA]</scope>
    <source>
        <strain evidence="3 4">DSM 45758</strain>
    </source>
</reference>
<evidence type="ECO:0000259" key="2">
    <source>
        <dbReference type="PROSITE" id="PS51186"/>
    </source>
</evidence>
<dbReference type="GO" id="GO:0016747">
    <property type="term" value="F:acyltransferase activity, transferring groups other than amino-acyl groups"/>
    <property type="evidence" value="ECO:0007669"/>
    <property type="project" value="InterPro"/>
</dbReference>
<dbReference type="OrthoDB" id="9799092at2"/>
<organism evidence="3 4">
    <name type="scientific">Micromonospora avicenniae</name>
    <dbReference type="NCBI Taxonomy" id="1198245"/>
    <lineage>
        <taxon>Bacteria</taxon>
        <taxon>Bacillati</taxon>
        <taxon>Actinomycetota</taxon>
        <taxon>Actinomycetes</taxon>
        <taxon>Micromonosporales</taxon>
        <taxon>Micromonosporaceae</taxon>
        <taxon>Micromonospora</taxon>
    </lineage>
</organism>
<name>A0A1N7AXW2_9ACTN</name>
<sequence>MGGIMVRAAKPGDRAEVDALHDREWGGPYVIAHDIRYDLRTLPTLVAVDGAAAVVGALAYNCDAEGLEVVSLVAAVPGGGAGTTLLEAAASTARAAGLHRLWLITTNDNLRALRFYQRRGLRLVGFDPGAVDRARRLKPEIPFVGEDGIPLHDELTLELRTAAGGRPERRGPAQPGARTRGDG</sequence>
<gene>
    <name evidence="3" type="ORF">SAMN05444858_11010</name>
</gene>
<feature type="region of interest" description="Disordered" evidence="1">
    <location>
        <begin position="161"/>
        <end position="183"/>
    </location>
</feature>
<dbReference type="InterPro" id="IPR016181">
    <property type="entry name" value="Acyl_CoA_acyltransferase"/>
</dbReference>
<dbReference type="SUPFAM" id="SSF55729">
    <property type="entry name" value="Acyl-CoA N-acyltransferases (Nat)"/>
    <property type="match status" value="1"/>
</dbReference>
<evidence type="ECO:0000256" key="1">
    <source>
        <dbReference type="SAM" id="MobiDB-lite"/>
    </source>
</evidence>
<dbReference type="Proteomes" id="UP000186004">
    <property type="component" value="Unassembled WGS sequence"/>
</dbReference>
<keyword evidence="4" id="KW-1185">Reference proteome</keyword>
<dbReference type="Pfam" id="PF00583">
    <property type="entry name" value="Acetyltransf_1"/>
    <property type="match status" value="1"/>
</dbReference>
<protein>
    <submittedName>
        <fullName evidence="3">N-acetylglutamate synthase, GNAT family</fullName>
    </submittedName>
</protein>
<dbReference type="PROSITE" id="PS51186">
    <property type="entry name" value="GNAT"/>
    <property type="match status" value="1"/>
</dbReference>
<feature type="domain" description="N-acetyltransferase" evidence="2">
    <location>
        <begin position="4"/>
        <end position="142"/>
    </location>
</feature>
<dbReference type="InterPro" id="IPR000182">
    <property type="entry name" value="GNAT_dom"/>
</dbReference>
<proteinExistence type="predicted"/>
<dbReference type="AlphaFoldDB" id="A0A1N7AXW2"/>
<evidence type="ECO:0000313" key="4">
    <source>
        <dbReference type="Proteomes" id="UP000186004"/>
    </source>
</evidence>
<dbReference type="RefSeq" id="WP_076471301.1">
    <property type="nucleotide sequence ID" value="NZ_FTNF01000010.1"/>
</dbReference>